<reference evidence="4" key="1">
    <citation type="submission" date="2016-10" db="EMBL/GenBank/DDBJ databases">
        <authorList>
            <person name="Varghese N."/>
            <person name="Submissions S."/>
        </authorList>
    </citation>
    <scope>NUCLEOTIDE SEQUENCE [LARGE SCALE GENOMIC DNA]</scope>
    <source>
        <strain evidence="4">DSM 44718</strain>
    </source>
</reference>
<protein>
    <submittedName>
        <fullName evidence="3">Uncharacterized protein</fullName>
    </submittedName>
</protein>
<dbReference type="EMBL" id="FNQB01000001">
    <property type="protein sequence ID" value="SDY64942.1"/>
    <property type="molecule type" value="Genomic_DNA"/>
</dbReference>
<keyword evidence="2" id="KW-1133">Transmembrane helix</keyword>
<evidence type="ECO:0000313" key="3">
    <source>
        <dbReference type="EMBL" id="SDY64942.1"/>
    </source>
</evidence>
<evidence type="ECO:0000256" key="1">
    <source>
        <dbReference type="SAM" id="MobiDB-lite"/>
    </source>
</evidence>
<keyword evidence="2" id="KW-0812">Transmembrane</keyword>
<evidence type="ECO:0000256" key="2">
    <source>
        <dbReference type="SAM" id="Phobius"/>
    </source>
</evidence>
<feature type="compositionally biased region" description="Polar residues" evidence="1">
    <location>
        <begin position="352"/>
        <end position="363"/>
    </location>
</feature>
<dbReference type="AlphaFoldDB" id="A0A1H3LKG9"/>
<gene>
    <name evidence="3" type="ORF">SAMN05421684_0818</name>
</gene>
<feature type="transmembrane region" description="Helical" evidence="2">
    <location>
        <begin position="175"/>
        <end position="200"/>
    </location>
</feature>
<organism evidence="3 4">
    <name type="scientific">Asanoa ishikariensis</name>
    <dbReference type="NCBI Taxonomy" id="137265"/>
    <lineage>
        <taxon>Bacteria</taxon>
        <taxon>Bacillati</taxon>
        <taxon>Actinomycetota</taxon>
        <taxon>Actinomycetes</taxon>
        <taxon>Micromonosporales</taxon>
        <taxon>Micromonosporaceae</taxon>
        <taxon>Asanoa</taxon>
    </lineage>
</organism>
<feature type="region of interest" description="Disordered" evidence="1">
    <location>
        <begin position="322"/>
        <end position="363"/>
    </location>
</feature>
<dbReference type="Proteomes" id="UP000199632">
    <property type="component" value="Unassembled WGS sequence"/>
</dbReference>
<feature type="transmembrane region" description="Helical" evidence="2">
    <location>
        <begin position="135"/>
        <end position="155"/>
    </location>
</feature>
<feature type="transmembrane region" description="Helical" evidence="2">
    <location>
        <begin position="56"/>
        <end position="75"/>
    </location>
</feature>
<feature type="transmembrane region" description="Helical" evidence="2">
    <location>
        <begin position="297"/>
        <end position="313"/>
    </location>
</feature>
<keyword evidence="4" id="KW-1185">Reference proteome</keyword>
<dbReference type="STRING" id="137265.SAMN05421684_0818"/>
<name>A0A1H3LKG9_9ACTN</name>
<feature type="transmembrane region" description="Helical" evidence="2">
    <location>
        <begin position="212"/>
        <end position="234"/>
    </location>
</feature>
<accession>A0A1H3LKG9</accession>
<sequence>MTNSRSSAGYLAAAWALSYGVVATVWALTGDGYPFGANNPDDDLHPLRAVPVDLGATVYAVLLLGVGVLALATSGRQPIRPPRPLRAVLLGVGWAAVAALVVLVPSAHILAVVGYTPMLLIGAPLGWPSDIDYGVIFNWTTANEVWAIVGGLLLARALLTWQGSARSGPVRWGTWVTYVAAAVPALYAVTRLGLAVAVASGMVEGEFDDPDLALAATGLGGFALVGAWLTVGLVRPWGERFPRWMIGLAGRRVPVKLATVPATAVSIAVAGASASFFSDPGLLGDMVSGEVAVWPMAFWPLWSVTLLLAAYAYHRRRTSLTGQAATGSGDGIEARTASSTSVADSPKVDSASVVSSTKGRSHW</sequence>
<evidence type="ECO:0000313" key="4">
    <source>
        <dbReference type="Proteomes" id="UP000199632"/>
    </source>
</evidence>
<keyword evidence="2" id="KW-0472">Membrane</keyword>
<proteinExistence type="predicted"/>
<feature type="transmembrane region" description="Helical" evidence="2">
    <location>
        <begin position="87"/>
        <end position="115"/>
    </location>
</feature>
<feature type="transmembrane region" description="Helical" evidence="2">
    <location>
        <begin position="255"/>
        <end position="277"/>
    </location>
</feature>